<dbReference type="Pfam" id="PF20207">
    <property type="entry name" value="DUF6568"/>
    <property type="match status" value="1"/>
</dbReference>
<accession>A0A242CET8</accession>
<dbReference type="CDD" id="cd02947">
    <property type="entry name" value="TRX_family"/>
    <property type="match status" value="1"/>
</dbReference>
<reference evidence="1 3" key="2">
    <citation type="submission" date="2018-07" db="EMBL/GenBank/DDBJ databases">
        <title>The Genome Sequence of Enterococcus sp. DIV0659b.</title>
        <authorList>
            <consortium name="The Broad Institute Genomics Platform"/>
            <consortium name="The Broad Institute Genomic Center for Infectious Diseases"/>
            <person name="Earl A."/>
            <person name="Manson A."/>
            <person name="Schwartman J."/>
            <person name="Gilmore M."/>
            <person name="Abouelleil A."/>
            <person name="Cao P."/>
            <person name="Chapman S."/>
            <person name="Cusick C."/>
            <person name="Shea T."/>
            <person name="Young S."/>
            <person name="Neafsey D."/>
            <person name="Nusbaum C."/>
            <person name="Birren B."/>
        </authorList>
    </citation>
    <scope>NUCLEOTIDE SEQUENCE [LARGE SCALE GENOMIC DNA]</scope>
    <source>
        <strain evidence="1 3">4G2_DIV0659</strain>
    </source>
</reference>
<dbReference type="EMBL" id="NGLE02000001">
    <property type="protein sequence ID" value="MEI5994205.1"/>
    <property type="molecule type" value="Genomic_DNA"/>
</dbReference>
<dbReference type="AlphaFoldDB" id="A0A242CET8"/>
<sequence>MKKKTLYTIILSLSIFSCLFFGTKAHSLQEEMIIKEEKLVEEKGNYPEIYNIINSLTVGTFKEKVVNQEDFIVYVGRPTCGDCNNFELDLIQLIQKYDMQDKLAYLNVAQLKKDKVAWKVFKSTYDIQYTPTLAKFEKGQLVNKVEWTPEKGISIQKVDSWIVNHI</sequence>
<reference evidence="2" key="1">
    <citation type="submission" date="2017-05" db="EMBL/GenBank/DDBJ databases">
        <title>The Genome Sequence of Enterococcus sp. 4G2_DIV0659.</title>
        <authorList>
            <consortium name="The Broad Institute Genomics Platform"/>
            <consortium name="The Broad Institute Genomic Center for Infectious Diseases"/>
            <person name="Earl A."/>
            <person name="Manson A."/>
            <person name="Schwartman J."/>
            <person name="Gilmore M."/>
            <person name="Abouelleil A."/>
            <person name="Cao P."/>
            <person name="Chapman S."/>
            <person name="Cusick C."/>
            <person name="Shea T."/>
            <person name="Young S."/>
            <person name="Neafsey D."/>
            <person name="Nusbaum C."/>
            <person name="Birren B."/>
        </authorList>
    </citation>
    <scope>NUCLEOTIDE SEQUENCE [LARGE SCALE GENOMIC DNA]</scope>
    <source>
        <strain evidence="2">4G2_DIV0659</strain>
    </source>
</reference>
<name>A0A242CET8_9ENTE</name>
<dbReference type="InterPro" id="IPR036249">
    <property type="entry name" value="Thioredoxin-like_sf"/>
</dbReference>
<evidence type="ECO:0000313" key="3">
    <source>
        <dbReference type="Proteomes" id="UP000195139"/>
    </source>
</evidence>
<keyword evidence="3" id="KW-1185">Reference proteome</keyword>
<dbReference type="PROSITE" id="PS51257">
    <property type="entry name" value="PROKAR_LIPOPROTEIN"/>
    <property type="match status" value="1"/>
</dbReference>
<dbReference type="EMBL" id="NGLE01000002">
    <property type="protein sequence ID" value="OTO08679.1"/>
    <property type="molecule type" value="Genomic_DNA"/>
</dbReference>
<dbReference type="Proteomes" id="UP000195139">
    <property type="component" value="Unassembled WGS sequence"/>
</dbReference>
<dbReference type="RefSeq" id="WP_086330601.1">
    <property type="nucleotide sequence ID" value="NZ_NGLE02000001.1"/>
</dbReference>
<dbReference type="SUPFAM" id="SSF52833">
    <property type="entry name" value="Thioredoxin-like"/>
    <property type="match status" value="1"/>
</dbReference>
<evidence type="ECO:0000313" key="1">
    <source>
        <dbReference type="EMBL" id="MEI5994205.1"/>
    </source>
</evidence>
<dbReference type="STRING" id="1834181.A5880_001679"/>
<dbReference type="InterPro" id="IPR046698">
    <property type="entry name" value="PedC-like"/>
</dbReference>
<gene>
    <name evidence="2" type="ORF">A5880_001679</name>
    <name evidence="1" type="ORF">A5880_001763</name>
</gene>
<organism evidence="2">
    <name type="scientific">Candidatus Enterococcus mansonii</name>
    <dbReference type="NCBI Taxonomy" id="1834181"/>
    <lineage>
        <taxon>Bacteria</taxon>
        <taxon>Bacillati</taxon>
        <taxon>Bacillota</taxon>
        <taxon>Bacilli</taxon>
        <taxon>Lactobacillales</taxon>
        <taxon>Enterococcaceae</taxon>
        <taxon>Enterococcus</taxon>
    </lineage>
</organism>
<dbReference type="Gene3D" id="3.40.30.10">
    <property type="entry name" value="Glutaredoxin"/>
    <property type="match status" value="1"/>
</dbReference>
<protein>
    <submittedName>
        <fullName evidence="2">Uncharacterized protein</fullName>
    </submittedName>
</protein>
<evidence type="ECO:0000313" key="2">
    <source>
        <dbReference type="EMBL" id="OTO08679.1"/>
    </source>
</evidence>
<comment type="caution">
    <text evidence="2">The sequence shown here is derived from an EMBL/GenBank/DDBJ whole genome shotgun (WGS) entry which is preliminary data.</text>
</comment>
<proteinExistence type="predicted"/>
<dbReference type="OrthoDB" id="9792987at2"/>